<reference evidence="6" key="1">
    <citation type="submission" date="2016-10" db="EMBL/GenBank/DDBJ databases">
        <authorList>
            <person name="Varghese N."/>
            <person name="Submissions S."/>
        </authorList>
    </citation>
    <scope>NUCLEOTIDE SEQUENCE [LARGE SCALE GENOMIC DNA]</scope>
    <source>
        <strain evidence="6">DSM 24767</strain>
    </source>
</reference>
<name>A0A1H0ZG97_NATTX</name>
<dbReference type="GO" id="GO:0009117">
    <property type="term" value="P:nucleotide metabolic process"/>
    <property type="evidence" value="ECO:0007669"/>
    <property type="project" value="TreeGrafter"/>
</dbReference>
<evidence type="ECO:0000313" key="5">
    <source>
        <dbReference type="EMBL" id="SDQ26535.1"/>
    </source>
</evidence>
<dbReference type="Pfam" id="PF01230">
    <property type="entry name" value="HIT"/>
    <property type="match status" value="1"/>
</dbReference>
<dbReference type="Gene3D" id="3.30.428.10">
    <property type="entry name" value="HIT-like"/>
    <property type="match status" value="1"/>
</dbReference>
<dbReference type="InterPro" id="IPR001310">
    <property type="entry name" value="Histidine_triad_HIT"/>
</dbReference>
<gene>
    <name evidence="5" type="ORF">SAMN04489842_0277</name>
</gene>
<dbReference type="OrthoDB" id="26806at2157"/>
<dbReference type="PANTHER" id="PTHR46648:SF1">
    <property type="entry name" value="ADENOSINE 5'-MONOPHOSPHORAMIDASE HNT1"/>
    <property type="match status" value="1"/>
</dbReference>
<dbReference type="PANTHER" id="PTHR46648">
    <property type="entry name" value="HIT FAMILY PROTEIN 1"/>
    <property type="match status" value="1"/>
</dbReference>
<protein>
    <submittedName>
        <fullName evidence="5">Histidine triad (HIT) family protein</fullName>
    </submittedName>
</protein>
<dbReference type="GO" id="GO:0003824">
    <property type="term" value="F:catalytic activity"/>
    <property type="evidence" value="ECO:0007669"/>
    <property type="project" value="InterPro"/>
</dbReference>
<evidence type="ECO:0000256" key="3">
    <source>
        <dbReference type="PROSITE-ProRule" id="PRU00464"/>
    </source>
</evidence>
<dbReference type="AlphaFoldDB" id="A0A1H0ZG97"/>
<keyword evidence="6" id="KW-1185">Reference proteome</keyword>
<dbReference type="Proteomes" id="UP000198848">
    <property type="component" value="Unassembled WGS sequence"/>
</dbReference>
<sequence>MTCPFCAIVAEEEEAEVLDETAKTLAFAPLEPVSEGHLLVIPKAHHENLFDIPDSTFRTVVTHAKTIAERLRDDEFDGVNVLHASGEAAQQSVPHFHLHVAPRRSTDGLDLWPDSGYEASDSDGSYEAVKAALEGNSQ</sequence>
<evidence type="ECO:0000256" key="2">
    <source>
        <dbReference type="PIRSR" id="PIRSR601310-3"/>
    </source>
</evidence>
<feature type="short sequence motif" description="Histidine triad motif" evidence="2 3">
    <location>
        <begin position="95"/>
        <end position="99"/>
    </location>
</feature>
<proteinExistence type="predicted"/>
<dbReference type="InterPro" id="IPR036265">
    <property type="entry name" value="HIT-like_sf"/>
</dbReference>
<feature type="active site" description="Tele-AMP-histidine intermediate" evidence="1">
    <location>
        <position position="97"/>
    </location>
</feature>
<accession>A0A1H0ZG97</accession>
<dbReference type="STRING" id="1095778.SAMN04489842_0277"/>
<dbReference type="RefSeq" id="WP_090376232.1">
    <property type="nucleotide sequence ID" value="NZ_FNLC01000001.1"/>
</dbReference>
<dbReference type="InterPro" id="IPR011146">
    <property type="entry name" value="HIT-like"/>
</dbReference>
<dbReference type="PRINTS" id="PR00332">
    <property type="entry name" value="HISTRIAD"/>
</dbReference>
<evidence type="ECO:0000313" key="6">
    <source>
        <dbReference type="Proteomes" id="UP000198848"/>
    </source>
</evidence>
<dbReference type="PROSITE" id="PS51084">
    <property type="entry name" value="HIT_2"/>
    <property type="match status" value="1"/>
</dbReference>
<dbReference type="SUPFAM" id="SSF54197">
    <property type="entry name" value="HIT-like"/>
    <property type="match status" value="1"/>
</dbReference>
<evidence type="ECO:0000259" key="4">
    <source>
        <dbReference type="PROSITE" id="PS51084"/>
    </source>
</evidence>
<feature type="domain" description="HIT" evidence="4">
    <location>
        <begin position="4"/>
        <end position="110"/>
    </location>
</feature>
<evidence type="ECO:0000256" key="1">
    <source>
        <dbReference type="PIRSR" id="PIRSR601310-1"/>
    </source>
</evidence>
<dbReference type="EMBL" id="FNLC01000001">
    <property type="protein sequence ID" value="SDQ26535.1"/>
    <property type="molecule type" value="Genomic_DNA"/>
</dbReference>
<organism evidence="5 6">
    <name type="scientific">Natronobacterium texcoconense</name>
    <dbReference type="NCBI Taxonomy" id="1095778"/>
    <lineage>
        <taxon>Archaea</taxon>
        <taxon>Methanobacteriati</taxon>
        <taxon>Methanobacteriota</taxon>
        <taxon>Stenosarchaea group</taxon>
        <taxon>Halobacteria</taxon>
        <taxon>Halobacteriales</taxon>
        <taxon>Natrialbaceae</taxon>
        <taxon>Natronobacterium</taxon>
    </lineage>
</organism>